<evidence type="ECO:0000256" key="2">
    <source>
        <dbReference type="ARBA" id="ARBA00013064"/>
    </source>
</evidence>
<feature type="domain" description="Tyrosine specific protein phosphatases" evidence="6">
    <location>
        <begin position="163"/>
        <end position="222"/>
    </location>
</feature>
<evidence type="ECO:0000256" key="1">
    <source>
        <dbReference type="ARBA" id="ARBA00008601"/>
    </source>
</evidence>
<dbReference type="EC" id="3.1.3.48" evidence="2"/>
<protein>
    <recommendedName>
        <fullName evidence="2">protein-tyrosine-phosphatase</fullName>
        <ecNumber evidence="2">3.1.3.48</ecNumber>
    </recommendedName>
</protein>
<dbReference type="AlphaFoldDB" id="A0A9P0F0S7"/>
<dbReference type="Gene3D" id="3.90.190.10">
    <property type="entry name" value="Protein tyrosine phosphatase superfamily"/>
    <property type="match status" value="1"/>
</dbReference>
<evidence type="ECO:0000259" key="5">
    <source>
        <dbReference type="PROSITE" id="PS50054"/>
    </source>
</evidence>
<evidence type="ECO:0000256" key="3">
    <source>
        <dbReference type="ARBA" id="ARBA00022801"/>
    </source>
</evidence>
<dbReference type="PROSITE" id="PS50054">
    <property type="entry name" value="TYR_PHOSPHATASE_DUAL"/>
    <property type="match status" value="1"/>
</dbReference>
<dbReference type="InterPro" id="IPR029021">
    <property type="entry name" value="Prot-tyrosine_phosphatase-like"/>
</dbReference>
<dbReference type="PANTHER" id="PTHR10159">
    <property type="entry name" value="DUAL SPECIFICITY PROTEIN PHOSPHATASE"/>
    <property type="match status" value="1"/>
</dbReference>
<reference evidence="7" key="1">
    <citation type="submission" date="2021-12" db="EMBL/GenBank/DDBJ databases">
        <authorList>
            <person name="King R."/>
        </authorList>
    </citation>
    <scope>NUCLEOTIDE SEQUENCE</scope>
</reference>
<dbReference type="GO" id="GO:0017017">
    <property type="term" value="F:MAP kinase tyrosine/serine/threonine phosphatase activity"/>
    <property type="evidence" value="ECO:0007669"/>
    <property type="project" value="TreeGrafter"/>
</dbReference>
<dbReference type="PROSITE" id="PS50056">
    <property type="entry name" value="TYR_PHOSPHATASE_2"/>
    <property type="match status" value="1"/>
</dbReference>
<evidence type="ECO:0000259" key="6">
    <source>
        <dbReference type="PROSITE" id="PS50056"/>
    </source>
</evidence>
<evidence type="ECO:0000256" key="4">
    <source>
        <dbReference type="ARBA" id="ARBA00022912"/>
    </source>
</evidence>
<dbReference type="InterPro" id="IPR020422">
    <property type="entry name" value="TYR_PHOSPHATASE_DUAL_dom"/>
</dbReference>
<proteinExistence type="inferred from homology"/>
<keyword evidence="8" id="KW-1185">Reference proteome</keyword>
<comment type="similarity">
    <text evidence="1">Belongs to the protein-tyrosine phosphatase family. Non-receptor class dual specificity subfamily.</text>
</comment>
<sequence length="282" mass="30701">MQVGFRQVPGTPVGGHKEFVKKHKEFCEDALLPPGDSAPSPSASSRCQWEILGSPTAALDSRCASDIESHPASRVLPHLYLGNQRDAENLDVLRNLGISRVLNFGRGVTAAPGHLGNPDSGIFKGDEHLHLEERFPSPNGLIWRHSVKNQLISQAAYLLSVSLDKMGTIDFFSEQEARQSGGSVLVHCQAGISRSPTIAIAYMMKHRRLSLIEAYKEVKNARTIISPNFNFMGQLFELEQSLKATPVSSDSQSDSCTPAPAPCHPCRWSPQANEEVSSGCSV</sequence>
<evidence type="ECO:0000313" key="7">
    <source>
        <dbReference type="EMBL" id="CAH0384888.1"/>
    </source>
</evidence>
<dbReference type="InterPro" id="IPR000387">
    <property type="entry name" value="Tyr_Pase_dom"/>
</dbReference>
<dbReference type="PROSITE" id="PS00383">
    <property type="entry name" value="TYR_PHOSPHATASE_1"/>
    <property type="match status" value="1"/>
</dbReference>
<name>A0A9P0F0S7_BEMTA</name>
<gene>
    <name evidence="7" type="ORF">BEMITA_LOCUS4174</name>
</gene>
<dbReference type="PANTHER" id="PTHR10159:SF528">
    <property type="entry name" value="PUCKERED, ISOFORM A"/>
    <property type="match status" value="1"/>
</dbReference>
<dbReference type="Proteomes" id="UP001152759">
    <property type="component" value="Chromosome 2"/>
</dbReference>
<dbReference type="GO" id="GO:0005829">
    <property type="term" value="C:cytosol"/>
    <property type="evidence" value="ECO:0007669"/>
    <property type="project" value="TreeGrafter"/>
</dbReference>
<dbReference type="GO" id="GO:0043409">
    <property type="term" value="P:negative regulation of MAPK cascade"/>
    <property type="evidence" value="ECO:0007669"/>
    <property type="project" value="TreeGrafter"/>
</dbReference>
<dbReference type="InterPro" id="IPR000340">
    <property type="entry name" value="Dual-sp_phosphatase_cat-dom"/>
</dbReference>
<dbReference type="EMBL" id="OU963863">
    <property type="protein sequence ID" value="CAH0384888.1"/>
    <property type="molecule type" value="Genomic_DNA"/>
</dbReference>
<dbReference type="SMART" id="SM00195">
    <property type="entry name" value="DSPc"/>
    <property type="match status" value="1"/>
</dbReference>
<feature type="domain" description="Tyrosine-protein phosphatase" evidence="5">
    <location>
        <begin position="70"/>
        <end position="244"/>
    </location>
</feature>
<dbReference type="GO" id="GO:0033550">
    <property type="term" value="F:MAP kinase tyrosine phosphatase activity"/>
    <property type="evidence" value="ECO:0007669"/>
    <property type="project" value="TreeGrafter"/>
</dbReference>
<dbReference type="InterPro" id="IPR016130">
    <property type="entry name" value="Tyr_Pase_AS"/>
</dbReference>
<dbReference type="GO" id="GO:0008330">
    <property type="term" value="F:protein tyrosine/threonine phosphatase activity"/>
    <property type="evidence" value="ECO:0007669"/>
    <property type="project" value="TreeGrafter"/>
</dbReference>
<evidence type="ECO:0000313" key="8">
    <source>
        <dbReference type="Proteomes" id="UP001152759"/>
    </source>
</evidence>
<organism evidence="7 8">
    <name type="scientific">Bemisia tabaci</name>
    <name type="common">Sweetpotato whitefly</name>
    <name type="synonym">Aleurodes tabaci</name>
    <dbReference type="NCBI Taxonomy" id="7038"/>
    <lineage>
        <taxon>Eukaryota</taxon>
        <taxon>Metazoa</taxon>
        <taxon>Ecdysozoa</taxon>
        <taxon>Arthropoda</taxon>
        <taxon>Hexapoda</taxon>
        <taxon>Insecta</taxon>
        <taxon>Pterygota</taxon>
        <taxon>Neoptera</taxon>
        <taxon>Paraneoptera</taxon>
        <taxon>Hemiptera</taxon>
        <taxon>Sternorrhyncha</taxon>
        <taxon>Aleyrodoidea</taxon>
        <taxon>Aleyrodidae</taxon>
        <taxon>Aleyrodinae</taxon>
        <taxon>Bemisia</taxon>
    </lineage>
</organism>
<accession>A0A9P0F0S7</accession>
<keyword evidence="4" id="KW-0904">Protein phosphatase</keyword>
<dbReference type="SUPFAM" id="SSF52799">
    <property type="entry name" value="(Phosphotyrosine protein) phosphatases II"/>
    <property type="match status" value="1"/>
</dbReference>
<dbReference type="Pfam" id="PF00782">
    <property type="entry name" value="DSPc"/>
    <property type="match status" value="1"/>
</dbReference>
<keyword evidence="3" id="KW-0378">Hydrolase</keyword>